<dbReference type="InterPro" id="IPR051906">
    <property type="entry name" value="TolC-like"/>
</dbReference>
<dbReference type="OrthoDB" id="5333622at2"/>
<dbReference type="GO" id="GO:0015288">
    <property type="term" value="F:porin activity"/>
    <property type="evidence" value="ECO:0007669"/>
    <property type="project" value="TreeGrafter"/>
</dbReference>
<name>A0A4Q0ZBV1_9BACT</name>
<evidence type="ECO:0000256" key="2">
    <source>
        <dbReference type="ARBA" id="ARBA00007613"/>
    </source>
</evidence>
<dbReference type="PANTHER" id="PTHR30026:SF20">
    <property type="entry name" value="OUTER MEMBRANE PROTEIN TOLC"/>
    <property type="match status" value="1"/>
</dbReference>
<protein>
    <submittedName>
        <fullName evidence="8">Transporter</fullName>
    </submittedName>
</protein>
<evidence type="ECO:0000256" key="6">
    <source>
        <dbReference type="ARBA" id="ARBA00023136"/>
    </source>
</evidence>
<keyword evidence="5" id="KW-0812">Transmembrane</keyword>
<keyword evidence="3" id="KW-0813">Transport</keyword>
<keyword evidence="6" id="KW-0472">Membrane</keyword>
<organism evidence="8 9">
    <name type="scientific">Arcobacter cloacae</name>
    <dbReference type="NCBI Taxonomy" id="1054034"/>
    <lineage>
        <taxon>Bacteria</taxon>
        <taxon>Pseudomonadati</taxon>
        <taxon>Campylobacterota</taxon>
        <taxon>Epsilonproteobacteria</taxon>
        <taxon>Campylobacterales</taxon>
        <taxon>Arcobacteraceae</taxon>
        <taxon>Arcobacter</taxon>
    </lineage>
</organism>
<dbReference type="GO" id="GO:0009279">
    <property type="term" value="C:cell outer membrane"/>
    <property type="evidence" value="ECO:0007669"/>
    <property type="project" value="UniProtKB-SubCell"/>
</dbReference>
<dbReference type="EMBL" id="PDJZ01000008">
    <property type="protein sequence ID" value="RXJ83757.1"/>
    <property type="molecule type" value="Genomic_DNA"/>
</dbReference>
<dbReference type="InterPro" id="IPR003423">
    <property type="entry name" value="OMP_efflux"/>
</dbReference>
<comment type="similarity">
    <text evidence="2">Belongs to the outer membrane factor (OMF) (TC 1.B.17) family.</text>
</comment>
<dbReference type="RefSeq" id="WP_128986785.1">
    <property type="nucleotide sequence ID" value="NZ_PDJZ01000008.1"/>
</dbReference>
<keyword evidence="4" id="KW-1134">Transmembrane beta strand</keyword>
<evidence type="ECO:0000256" key="1">
    <source>
        <dbReference type="ARBA" id="ARBA00004442"/>
    </source>
</evidence>
<evidence type="ECO:0000313" key="9">
    <source>
        <dbReference type="Proteomes" id="UP000290870"/>
    </source>
</evidence>
<dbReference type="AlphaFoldDB" id="A0A4Q0ZBV1"/>
<evidence type="ECO:0000313" key="8">
    <source>
        <dbReference type="EMBL" id="RXJ83757.1"/>
    </source>
</evidence>
<dbReference type="GO" id="GO:0015562">
    <property type="term" value="F:efflux transmembrane transporter activity"/>
    <property type="evidence" value="ECO:0007669"/>
    <property type="project" value="InterPro"/>
</dbReference>
<evidence type="ECO:0000256" key="3">
    <source>
        <dbReference type="ARBA" id="ARBA00022448"/>
    </source>
</evidence>
<keyword evidence="7" id="KW-0998">Cell outer membrane</keyword>
<proteinExistence type="inferred from homology"/>
<reference evidence="8 9" key="1">
    <citation type="submission" date="2017-10" db="EMBL/GenBank/DDBJ databases">
        <title>Genomics of the genus Arcobacter.</title>
        <authorList>
            <person name="Perez-Cataluna A."/>
            <person name="Figueras M.J."/>
        </authorList>
    </citation>
    <scope>NUCLEOTIDE SEQUENCE [LARGE SCALE GENOMIC DNA]</scope>
    <source>
        <strain evidence="8 9">F26</strain>
    </source>
</reference>
<evidence type="ECO:0000256" key="5">
    <source>
        <dbReference type="ARBA" id="ARBA00022692"/>
    </source>
</evidence>
<comment type="caution">
    <text evidence="8">The sequence shown here is derived from an EMBL/GenBank/DDBJ whole genome shotgun (WGS) entry which is preliminary data.</text>
</comment>
<dbReference type="Gene3D" id="1.20.1600.10">
    <property type="entry name" value="Outer membrane efflux proteins (OEP)"/>
    <property type="match status" value="2"/>
</dbReference>
<dbReference type="PANTHER" id="PTHR30026">
    <property type="entry name" value="OUTER MEMBRANE PROTEIN TOLC"/>
    <property type="match status" value="1"/>
</dbReference>
<comment type="subcellular location">
    <subcellularLocation>
        <location evidence="1">Cell outer membrane</location>
    </subcellularLocation>
</comment>
<dbReference type="SUPFAM" id="SSF56954">
    <property type="entry name" value="Outer membrane efflux proteins (OEP)"/>
    <property type="match status" value="1"/>
</dbReference>
<sequence>MRRVVILPFLCSLMFANELDLLQEDKKELRKIDKEIIEKKYESSKDEWIGKINLNSSLGKDHDFTYDKTGDMSRSLGLSFSQSIFESGGIEYSIEYARKQLQSDLIAWENQNIALIQAIYETLLAIKKLKLQIEQSDYSLKNKDIELILNRIQYEAGRVDITELNNAIMSKNNQQKENISLKNSLKEKEYELSKYTSLKSNQIEIIDFEVVDKEKFLKDNLNIRYENSKVELLDTSYKQLKSTYLPKVTLNTNANYRNNQNEDDRQTGAVTLNMSMPIFDITKDSKIEKSKLEVLKQKVNVKDMQNELEYEYEQILTQINSYDEYEKTISENLKLYEDLITANQSSNAAGMSADYDLEILQNTQKINQYDLQINDINRKLQYTKLYFKTKANI</sequence>
<accession>A0A4Q0ZBV1</accession>
<dbReference type="GO" id="GO:1990281">
    <property type="term" value="C:efflux pump complex"/>
    <property type="evidence" value="ECO:0007669"/>
    <property type="project" value="TreeGrafter"/>
</dbReference>
<gene>
    <name evidence="8" type="ORF">CRU90_08105</name>
</gene>
<dbReference type="Pfam" id="PF02321">
    <property type="entry name" value="OEP"/>
    <property type="match status" value="2"/>
</dbReference>
<evidence type="ECO:0000256" key="4">
    <source>
        <dbReference type="ARBA" id="ARBA00022452"/>
    </source>
</evidence>
<dbReference type="Proteomes" id="UP000290870">
    <property type="component" value="Unassembled WGS sequence"/>
</dbReference>
<evidence type="ECO:0000256" key="7">
    <source>
        <dbReference type="ARBA" id="ARBA00023237"/>
    </source>
</evidence>